<dbReference type="AlphaFoldDB" id="A0A0U5FAD7"/>
<sequence>MTRTSDTLSLSLRLKDATHTIHEDLDRGIMAQGLFSSADKYRNFVQLQYQFHRDINGLYSHADLVETIPDLAIRNRFALVHQDMRDLGLPLPDAQNPVEAKDASTAIGWLYVAEGSKLGANFLTKLAEKLGFTETFGARHLAADPGGRGPSWNAFKSAIDHAGFDPALAVTGARAAFLRVKTYLNAPNASLNTPA</sequence>
<dbReference type="SUPFAM" id="SSF48613">
    <property type="entry name" value="Heme oxygenase-like"/>
    <property type="match status" value="1"/>
</dbReference>
<proteinExistence type="predicted"/>
<dbReference type="EMBL" id="WOTE01000002">
    <property type="protein sequence ID" value="NHO38750.1"/>
    <property type="molecule type" value="Genomic_DNA"/>
</dbReference>
<dbReference type="Gene3D" id="1.20.910.10">
    <property type="entry name" value="Heme oxygenase-like"/>
    <property type="match status" value="1"/>
</dbReference>
<keyword evidence="1" id="KW-0560">Oxidoreductase</keyword>
<dbReference type="EC" id="1.14.99.3" evidence="1"/>
<protein>
    <submittedName>
        <fullName evidence="1">Heme oxygenase</fullName>
        <ecNumber evidence="1">1.14.99.3</ecNumber>
    </submittedName>
</protein>
<organism evidence="1 3">
    <name type="scientific">Acetobacter ghanensis</name>
    <dbReference type="NCBI Taxonomy" id="431306"/>
    <lineage>
        <taxon>Bacteria</taxon>
        <taxon>Pseudomonadati</taxon>
        <taxon>Pseudomonadota</taxon>
        <taxon>Alphaproteobacteria</taxon>
        <taxon>Acetobacterales</taxon>
        <taxon>Acetobacteraceae</taxon>
        <taxon>Acetobacter</taxon>
    </lineage>
</organism>
<dbReference type="InterPro" id="IPR016084">
    <property type="entry name" value="Haem_Oase-like_multi-hlx"/>
</dbReference>
<keyword evidence="4" id="KW-1185">Reference proteome</keyword>
<dbReference type="GO" id="GO:0006788">
    <property type="term" value="P:heme oxidation"/>
    <property type="evidence" value="ECO:0007669"/>
    <property type="project" value="InterPro"/>
</dbReference>
<dbReference type="GO" id="GO:0004392">
    <property type="term" value="F:heme oxygenase (decyclizing) activity"/>
    <property type="evidence" value="ECO:0007669"/>
    <property type="project" value="InterPro"/>
</dbReference>
<evidence type="ECO:0000313" key="4">
    <source>
        <dbReference type="Proteomes" id="UP000657200"/>
    </source>
</evidence>
<reference evidence="1" key="1">
    <citation type="submission" date="2014-09" db="EMBL/GenBank/DDBJ databases">
        <authorList>
            <person name="Magalhaes I.L.F."/>
            <person name="Oliveira U."/>
            <person name="Santos F.R."/>
            <person name="Vidigal T.H.D.A."/>
            <person name="Brescovit A.D."/>
            <person name="Santos A.J."/>
        </authorList>
    </citation>
    <scope>NUCLEOTIDE SEQUENCE</scope>
    <source>
        <strain evidence="1">LMG 23848T</strain>
    </source>
</reference>
<name>A0A0U5FAD7_9PROT</name>
<dbReference type="PATRIC" id="fig|431306.5.peg.2692"/>
<accession>A0A0U5FAD7</accession>
<evidence type="ECO:0000313" key="2">
    <source>
        <dbReference type="EMBL" id="NHO38750.1"/>
    </source>
</evidence>
<dbReference type="InterPro" id="IPR016053">
    <property type="entry name" value="Haem_Oase-like"/>
</dbReference>
<reference evidence="3" key="2">
    <citation type="submission" date="2014-09" db="EMBL/GenBank/DDBJ databases">
        <authorList>
            <person name="Illeghems K.G."/>
        </authorList>
    </citation>
    <scope>NUCLEOTIDE SEQUENCE [LARGE SCALE GENOMIC DNA]</scope>
    <source>
        <strain evidence="3">LMG 23848T</strain>
    </source>
</reference>
<dbReference type="EMBL" id="LN609302">
    <property type="protein sequence ID" value="CEF57290.1"/>
    <property type="molecule type" value="Genomic_DNA"/>
</dbReference>
<dbReference type="RefSeq" id="WP_059024522.1">
    <property type="nucleotide sequence ID" value="NZ_LN609302.1"/>
</dbReference>
<dbReference type="Proteomes" id="UP000657200">
    <property type="component" value="Unassembled WGS sequence"/>
</dbReference>
<dbReference type="OrthoDB" id="9149607at2"/>
<dbReference type="Pfam" id="PF01126">
    <property type="entry name" value="Heme_oxygenase"/>
    <property type="match status" value="1"/>
</dbReference>
<reference evidence="2 4" key="3">
    <citation type="journal article" date="2020" name="Int. J. Syst. Evol. Microbiol.">
        <title>Novel acetic acid bacteria from cider fermentations: Acetobacter conturbans sp. nov. and Acetobacter fallax sp. nov.</title>
        <authorList>
            <person name="Sombolestani A.S."/>
            <person name="Cleenwerck I."/>
            <person name="Cnockaert M."/>
            <person name="Borremans W."/>
            <person name="Wieme A.D."/>
            <person name="De Vuyst L."/>
            <person name="Vandamme P."/>
        </authorList>
    </citation>
    <scope>NUCLEOTIDE SEQUENCE [LARGE SCALE GENOMIC DNA]</scope>
    <source>
        <strain evidence="2 4">LMG 23848</strain>
    </source>
</reference>
<gene>
    <name evidence="1" type="primary">hemO</name>
    <name evidence="1" type="ORF">AGA_2607</name>
    <name evidence="2" type="ORF">GOB80_03455</name>
</gene>
<dbReference type="Proteomes" id="UP000068250">
    <property type="component" value="Chromosome I"/>
</dbReference>
<evidence type="ECO:0000313" key="1">
    <source>
        <dbReference type="EMBL" id="CEF57290.1"/>
    </source>
</evidence>
<evidence type="ECO:0000313" key="3">
    <source>
        <dbReference type="Proteomes" id="UP000068250"/>
    </source>
</evidence>
<dbReference type="CDD" id="cd19166">
    <property type="entry name" value="HemeO-bac"/>
    <property type="match status" value="1"/>
</dbReference>
<dbReference type="STRING" id="431306.AGA_2607"/>